<reference evidence="2 3" key="1">
    <citation type="submission" date="2019-02" db="EMBL/GenBank/DDBJ databases">
        <title>Deep-cultivation of Planctomycetes and their phenomic and genomic characterization uncovers novel biology.</title>
        <authorList>
            <person name="Wiegand S."/>
            <person name="Jogler M."/>
            <person name="Boedeker C."/>
            <person name="Pinto D."/>
            <person name="Vollmers J."/>
            <person name="Rivas-Marin E."/>
            <person name="Kohn T."/>
            <person name="Peeters S.H."/>
            <person name="Heuer A."/>
            <person name="Rast P."/>
            <person name="Oberbeckmann S."/>
            <person name="Bunk B."/>
            <person name="Jeske O."/>
            <person name="Meyerdierks A."/>
            <person name="Storesund J.E."/>
            <person name="Kallscheuer N."/>
            <person name="Luecker S."/>
            <person name="Lage O.M."/>
            <person name="Pohl T."/>
            <person name="Merkel B.J."/>
            <person name="Hornburger P."/>
            <person name="Mueller R.-W."/>
            <person name="Bruemmer F."/>
            <person name="Labrenz M."/>
            <person name="Spormann A.M."/>
            <person name="Op den Camp H."/>
            <person name="Overmann J."/>
            <person name="Amann R."/>
            <person name="Jetten M.S.M."/>
            <person name="Mascher T."/>
            <person name="Medema M.H."/>
            <person name="Devos D.P."/>
            <person name="Kaster A.-K."/>
            <person name="Ovreas L."/>
            <person name="Rohde M."/>
            <person name="Galperin M.Y."/>
            <person name="Jogler C."/>
        </authorList>
    </citation>
    <scope>NUCLEOTIDE SEQUENCE [LARGE SCALE GENOMIC DNA]</scope>
    <source>
        <strain evidence="2 3">V22</strain>
    </source>
</reference>
<dbReference type="OrthoDB" id="289270at2"/>
<dbReference type="KEGG" id="chya:V22_31130"/>
<evidence type="ECO:0000259" key="1">
    <source>
        <dbReference type="Pfam" id="PF13451"/>
    </source>
</evidence>
<name>A0A517TBV6_9PLAN</name>
<dbReference type="EMBL" id="CP036316">
    <property type="protein sequence ID" value="QDT65851.1"/>
    <property type="molecule type" value="Genomic_DNA"/>
</dbReference>
<sequence>MISNNPNNVPYKRRAAYKESDELRALLANLVPHPRFTTLDPRQIEPLKAKEREHFELVRQSFWRYTQEILVPKTDIPADLSKQSHATIPCNFYIDLIKTCISCTKRFIFFAQEQKYWYEDLGYPLDADCVRCAPCRKKSQRTKSATVLYAKYRAHQLKNTDTFQDVIGAVLHLWSEGVLKKQEPIRELNRQAKDSIPDHINTIKLEKLCETFVKPNA</sequence>
<evidence type="ECO:0000313" key="2">
    <source>
        <dbReference type="EMBL" id="QDT65851.1"/>
    </source>
</evidence>
<dbReference type="Proteomes" id="UP000319976">
    <property type="component" value="Chromosome"/>
</dbReference>
<dbReference type="RefSeq" id="WP_145264469.1">
    <property type="nucleotide sequence ID" value="NZ_CP036316.1"/>
</dbReference>
<accession>A0A517TBV6</accession>
<keyword evidence="3" id="KW-1185">Reference proteome</keyword>
<dbReference type="InterPro" id="IPR025306">
    <property type="entry name" value="Zn-bnd_dom_prob"/>
</dbReference>
<evidence type="ECO:0000313" key="3">
    <source>
        <dbReference type="Proteomes" id="UP000319976"/>
    </source>
</evidence>
<organism evidence="2 3">
    <name type="scientific">Calycomorphotria hydatis</name>
    <dbReference type="NCBI Taxonomy" id="2528027"/>
    <lineage>
        <taxon>Bacteria</taxon>
        <taxon>Pseudomonadati</taxon>
        <taxon>Planctomycetota</taxon>
        <taxon>Planctomycetia</taxon>
        <taxon>Planctomycetales</taxon>
        <taxon>Planctomycetaceae</taxon>
        <taxon>Calycomorphotria</taxon>
    </lineage>
</organism>
<protein>
    <recommendedName>
        <fullName evidence="1">Probable zinc-binding domain-containing protein</fullName>
    </recommendedName>
</protein>
<proteinExistence type="predicted"/>
<dbReference type="Pfam" id="PF13451">
    <property type="entry name" value="zf_Tbcl"/>
    <property type="match status" value="1"/>
</dbReference>
<gene>
    <name evidence="2" type="ORF">V22_31130</name>
</gene>
<dbReference type="AlphaFoldDB" id="A0A517TBV6"/>
<feature type="domain" description="Probable zinc-binding" evidence="1">
    <location>
        <begin position="97"/>
        <end position="143"/>
    </location>
</feature>